<dbReference type="EMBL" id="CAJRAY010000056">
    <property type="protein sequence ID" value="CAG5088396.1"/>
    <property type="molecule type" value="Genomic_DNA"/>
</dbReference>
<organism evidence="8 9">
    <name type="scientific">Thermobacillus xylanilyticus</name>
    <dbReference type="NCBI Taxonomy" id="76633"/>
    <lineage>
        <taxon>Bacteria</taxon>
        <taxon>Bacillati</taxon>
        <taxon>Bacillota</taxon>
        <taxon>Bacilli</taxon>
        <taxon>Bacillales</taxon>
        <taxon>Paenibacillaceae</taxon>
        <taxon>Thermobacillus</taxon>
    </lineage>
</organism>
<dbReference type="Gene3D" id="3.40.30.10">
    <property type="entry name" value="Glutaredoxin"/>
    <property type="match status" value="1"/>
</dbReference>
<evidence type="ECO:0000313" key="9">
    <source>
        <dbReference type="Proteomes" id="UP000681526"/>
    </source>
</evidence>
<comment type="caution">
    <text evidence="8">The sequence shown here is derived from an EMBL/GenBank/DDBJ whole genome shotgun (WGS) entry which is preliminary data.</text>
</comment>
<dbReference type="GO" id="GO:0004791">
    <property type="term" value="F:thioredoxin-disulfide reductase (NADPH) activity"/>
    <property type="evidence" value="ECO:0007669"/>
    <property type="project" value="UniProtKB-EC"/>
</dbReference>
<dbReference type="InterPro" id="IPR036249">
    <property type="entry name" value="Thioredoxin-like_sf"/>
</dbReference>
<dbReference type="PANTHER" id="PTHR45663">
    <property type="entry name" value="GEO12009P1"/>
    <property type="match status" value="1"/>
</dbReference>
<comment type="similarity">
    <text evidence="1">Belongs to the thioredoxin family.</text>
</comment>
<dbReference type="InterPro" id="IPR013766">
    <property type="entry name" value="Thioredoxin_domain"/>
</dbReference>
<dbReference type="RefSeq" id="WP_213484793.1">
    <property type="nucleotide sequence ID" value="NZ_CAJRAY010000056.1"/>
</dbReference>
<reference evidence="8 9" key="1">
    <citation type="submission" date="2021-04" db="EMBL/GenBank/DDBJ databases">
        <authorList>
            <person name="Rakotoarivonina H."/>
        </authorList>
    </citation>
    <scope>NUCLEOTIDE SEQUENCE [LARGE SCALE GENOMIC DNA]</scope>
    <source>
        <strain evidence="8 9">XE</strain>
    </source>
</reference>
<evidence type="ECO:0000256" key="6">
    <source>
        <dbReference type="ARBA" id="ARBA00023284"/>
    </source>
</evidence>
<dbReference type="InterPro" id="IPR017937">
    <property type="entry name" value="Thioredoxin_CS"/>
</dbReference>
<evidence type="ECO:0000256" key="3">
    <source>
        <dbReference type="ARBA" id="ARBA00022448"/>
    </source>
</evidence>
<keyword evidence="4" id="KW-0249">Electron transport</keyword>
<dbReference type="SUPFAM" id="SSF52833">
    <property type="entry name" value="Thioredoxin-like"/>
    <property type="match status" value="1"/>
</dbReference>
<evidence type="ECO:0000256" key="1">
    <source>
        <dbReference type="ARBA" id="ARBA00008987"/>
    </source>
</evidence>
<name>A0ABN7S498_THEXY</name>
<keyword evidence="6" id="KW-0676">Redox-active center</keyword>
<evidence type="ECO:0000256" key="2">
    <source>
        <dbReference type="ARBA" id="ARBA00020570"/>
    </source>
</evidence>
<evidence type="ECO:0000256" key="5">
    <source>
        <dbReference type="ARBA" id="ARBA00023157"/>
    </source>
</evidence>
<dbReference type="CDD" id="cd02947">
    <property type="entry name" value="TRX_family"/>
    <property type="match status" value="1"/>
</dbReference>
<evidence type="ECO:0000256" key="4">
    <source>
        <dbReference type="ARBA" id="ARBA00022982"/>
    </source>
</evidence>
<dbReference type="PROSITE" id="PS00194">
    <property type="entry name" value="THIOREDOXIN_1"/>
    <property type="match status" value="1"/>
</dbReference>
<keyword evidence="3" id="KW-0813">Transport</keyword>
<evidence type="ECO:0000313" key="8">
    <source>
        <dbReference type="EMBL" id="CAG5088396.1"/>
    </source>
</evidence>
<dbReference type="PROSITE" id="PS51352">
    <property type="entry name" value="THIOREDOXIN_2"/>
    <property type="match status" value="1"/>
</dbReference>
<accession>A0ABN7S498</accession>
<dbReference type="PANTHER" id="PTHR45663:SF11">
    <property type="entry name" value="GEO12009P1"/>
    <property type="match status" value="1"/>
</dbReference>
<dbReference type="Proteomes" id="UP000681526">
    <property type="component" value="Unassembled WGS sequence"/>
</dbReference>
<protein>
    <recommendedName>
        <fullName evidence="2">Thioredoxin</fullName>
    </recommendedName>
</protein>
<keyword evidence="9" id="KW-1185">Reference proteome</keyword>
<keyword evidence="8" id="KW-0560">Oxidoreductase</keyword>
<gene>
    <name evidence="8" type="primary">txxe 2355-trxA1</name>
    <name evidence="8" type="ORF">TXXE_11940</name>
</gene>
<dbReference type="Pfam" id="PF00085">
    <property type="entry name" value="Thioredoxin"/>
    <property type="match status" value="1"/>
</dbReference>
<proteinExistence type="inferred from homology"/>
<feature type="domain" description="Thioredoxin" evidence="7">
    <location>
        <begin position="46"/>
        <end position="162"/>
    </location>
</feature>
<keyword evidence="5" id="KW-1015">Disulfide bond</keyword>
<evidence type="ECO:0000259" key="7">
    <source>
        <dbReference type="PROSITE" id="PS51352"/>
    </source>
</evidence>
<sequence length="165" mass="18744">MRKKRSKMPFIYAAVVIVLFGALFALKYMNRSDLYDKPVSDLNPATRELLKDPNYQNIILPGKLEERIASGEPTFVYFFASTCGYCRETTPILMPIAKDLNIDLPQFNLAEFQEYYRKYNIEYTPTLAYFEDGKEVARIEGGIGAAGHSADDYKAFLQNPKGEAS</sequence>